<dbReference type="PANTHER" id="PTHR47314:SF1">
    <property type="entry name" value="MALTOSE_MALTODEXTRIN TRANSPORT SYSTEM PERMEASE PROTEIN MALF"/>
    <property type="match status" value="1"/>
</dbReference>
<feature type="transmembrane region" description="Helical" evidence="9">
    <location>
        <begin position="219"/>
        <end position="241"/>
    </location>
</feature>
<dbReference type="Pfam" id="PF00528">
    <property type="entry name" value="BPD_transp_1"/>
    <property type="match status" value="1"/>
</dbReference>
<dbReference type="SUPFAM" id="SSF161098">
    <property type="entry name" value="MetI-like"/>
    <property type="match status" value="1"/>
</dbReference>
<evidence type="ECO:0000256" key="1">
    <source>
        <dbReference type="ARBA" id="ARBA00004651"/>
    </source>
</evidence>
<accession>A0A9D1J7P4</accession>
<dbReference type="GO" id="GO:1990060">
    <property type="term" value="C:maltose transport complex"/>
    <property type="evidence" value="ECO:0007669"/>
    <property type="project" value="TreeGrafter"/>
</dbReference>
<keyword evidence="5 10" id="KW-0762">Sugar transport</keyword>
<organism evidence="12 13">
    <name type="scientific">Candidatus Fimimonas gallinarum</name>
    <dbReference type="NCBI Taxonomy" id="2840821"/>
    <lineage>
        <taxon>Bacteria</taxon>
        <taxon>Pseudomonadati</taxon>
        <taxon>Myxococcota</taxon>
        <taxon>Myxococcia</taxon>
        <taxon>Myxococcales</taxon>
        <taxon>Cystobacterineae</taxon>
        <taxon>Myxococcaceae</taxon>
        <taxon>Myxococcaceae incertae sedis</taxon>
        <taxon>Candidatus Fimimonas</taxon>
    </lineage>
</organism>
<dbReference type="SUPFAM" id="SSF160964">
    <property type="entry name" value="MalF N-terminal region-like"/>
    <property type="match status" value="1"/>
</dbReference>
<evidence type="ECO:0000256" key="4">
    <source>
        <dbReference type="ARBA" id="ARBA00022475"/>
    </source>
</evidence>
<feature type="transmembrane region" description="Helical" evidence="9">
    <location>
        <begin position="97"/>
        <end position="117"/>
    </location>
</feature>
<feature type="transmembrane region" description="Helical" evidence="9">
    <location>
        <begin position="413"/>
        <end position="437"/>
    </location>
</feature>
<evidence type="ECO:0000313" key="12">
    <source>
        <dbReference type="EMBL" id="HIR65585.1"/>
    </source>
</evidence>
<reference evidence="12" key="2">
    <citation type="journal article" date="2021" name="PeerJ">
        <title>Extensive microbial diversity within the chicken gut microbiome revealed by metagenomics and culture.</title>
        <authorList>
            <person name="Gilroy R."/>
            <person name="Ravi A."/>
            <person name="Getino M."/>
            <person name="Pursley I."/>
            <person name="Horton D.L."/>
            <person name="Alikhan N.F."/>
            <person name="Baker D."/>
            <person name="Gharbi K."/>
            <person name="Hall N."/>
            <person name="Watson M."/>
            <person name="Adriaenssens E.M."/>
            <person name="Foster-Nyarko E."/>
            <person name="Jarju S."/>
            <person name="Secka A."/>
            <person name="Antonio M."/>
            <person name="Oren A."/>
            <person name="Chaudhuri R.R."/>
            <person name="La Ragione R."/>
            <person name="Hildebrand F."/>
            <person name="Pallen M.J."/>
        </authorList>
    </citation>
    <scope>NUCLEOTIDE SEQUENCE</scope>
    <source>
        <strain evidence="12">CHK121-14286</strain>
    </source>
</reference>
<evidence type="ECO:0000259" key="11">
    <source>
        <dbReference type="PROSITE" id="PS50928"/>
    </source>
</evidence>
<dbReference type="InterPro" id="IPR035906">
    <property type="entry name" value="MetI-like_sf"/>
</dbReference>
<dbReference type="GO" id="GO:0015423">
    <property type="term" value="F:ABC-type maltose transporter activity"/>
    <property type="evidence" value="ECO:0007669"/>
    <property type="project" value="TreeGrafter"/>
</dbReference>
<feature type="transmembrane region" description="Helical" evidence="9">
    <location>
        <begin position="253"/>
        <end position="274"/>
    </location>
</feature>
<dbReference type="InterPro" id="IPR000515">
    <property type="entry name" value="MetI-like"/>
</dbReference>
<comment type="subcellular location">
    <subcellularLocation>
        <location evidence="1 9">Cell membrane</location>
        <topology evidence="1 9">Multi-pass membrane protein</topology>
    </subcellularLocation>
</comment>
<evidence type="ECO:0000256" key="9">
    <source>
        <dbReference type="RuleBase" id="RU363032"/>
    </source>
</evidence>
<feature type="transmembrane region" description="Helical" evidence="9">
    <location>
        <begin position="153"/>
        <end position="178"/>
    </location>
</feature>
<name>A0A9D1J7P4_9BACT</name>
<dbReference type="Gene3D" id="1.10.3720.10">
    <property type="entry name" value="MetI-like"/>
    <property type="match status" value="1"/>
</dbReference>
<dbReference type="EMBL" id="DVHL01000015">
    <property type="protein sequence ID" value="HIR65585.1"/>
    <property type="molecule type" value="Genomic_DNA"/>
</dbReference>
<comment type="function">
    <text evidence="10">Part of the ABC transporter complex MalEFGK involved in maltose/maltodextrin import. Probably responsible for the translocation of the substrate across the membrane.</text>
</comment>
<feature type="transmembrane region" description="Helical" evidence="9">
    <location>
        <begin position="52"/>
        <end position="77"/>
    </location>
</feature>
<evidence type="ECO:0000313" key="13">
    <source>
        <dbReference type="Proteomes" id="UP000824200"/>
    </source>
</evidence>
<proteinExistence type="inferred from homology"/>
<keyword evidence="6 9" id="KW-0812">Transmembrane</keyword>
<dbReference type="PROSITE" id="PS50928">
    <property type="entry name" value="ABC_TM1"/>
    <property type="match status" value="1"/>
</dbReference>
<reference evidence="12" key="1">
    <citation type="submission" date="2020-10" db="EMBL/GenBank/DDBJ databases">
        <authorList>
            <person name="Gilroy R."/>
        </authorList>
    </citation>
    <scope>NUCLEOTIDE SEQUENCE</scope>
    <source>
        <strain evidence="12">CHK121-14286</strain>
    </source>
</reference>
<keyword evidence="7 9" id="KW-1133">Transmembrane helix</keyword>
<evidence type="ECO:0000256" key="7">
    <source>
        <dbReference type="ARBA" id="ARBA00022989"/>
    </source>
</evidence>
<feature type="transmembrane region" description="Helical" evidence="9">
    <location>
        <begin position="352"/>
        <end position="371"/>
    </location>
</feature>
<dbReference type="CDD" id="cd06261">
    <property type="entry name" value="TM_PBP2"/>
    <property type="match status" value="1"/>
</dbReference>
<feature type="transmembrane region" description="Helical" evidence="9">
    <location>
        <begin position="308"/>
        <end position="331"/>
    </location>
</feature>
<evidence type="ECO:0000256" key="5">
    <source>
        <dbReference type="ARBA" id="ARBA00022597"/>
    </source>
</evidence>
<dbReference type="PANTHER" id="PTHR47314">
    <property type="entry name" value="MALTOSE/MALTODEXTRIN TRANSPORT SYSTEM PERMEASE PROTEIN MALF"/>
    <property type="match status" value="1"/>
</dbReference>
<sequence>MKNKFLQRVGNYFKNIPARFKNFFGNSGRETYASMCLMGTGQMLNGQYVKGLLYLLAEVAFVAYFALRGVGDIIGFFTLGTQKADAWLGIEGDNSVIMLLWGIFAWFALVVLVALWVSNIKDAQKYADMRPFKTLPTFKDDLSSLLNKNFCKFILVLPLVGVGIFNVLPIVFMILIAFTNYGGDIVPPELVDWSLDSFKKLVALGELSQSFVKILGWNLLWAFASTFANYFMGLGLALLFNKKCVKGKAIWRAFPVLAYAMPGFITLLAFKFMFSNGGPINNMIVADGGKIIDFFGINSTWMSRGIGFFVNAWLSVPSIMLLATGILSNINADLYEAAKIDGASSWVQFKKITLPFVIFSTTPVLISQFIGNFNNFGVFFFLRSNVTSEGYFLASDTDLLINWLYRMSIDKNYYSIGAAISLVIFIITSVLSLIVYVRSASYKKEDTFR</sequence>
<comment type="caution">
    <text evidence="12">The sequence shown here is derived from an EMBL/GenBank/DDBJ whole genome shotgun (WGS) entry which is preliminary data.</text>
</comment>
<evidence type="ECO:0000256" key="10">
    <source>
        <dbReference type="RuleBase" id="RU367050"/>
    </source>
</evidence>
<evidence type="ECO:0000256" key="2">
    <source>
        <dbReference type="ARBA" id="ARBA00009047"/>
    </source>
</evidence>
<evidence type="ECO:0000256" key="6">
    <source>
        <dbReference type="ARBA" id="ARBA00022692"/>
    </source>
</evidence>
<gene>
    <name evidence="12" type="ORF">IAC95_01690</name>
</gene>
<dbReference type="GO" id="GO:0042956">
    <property type="term" value="P:maltodextrin transmembrane transport"/>
    <property type="evidence" value="ECO:0007669"/>
    <property type="project" value="TreeGrafter"/>
</dbReference>
<keyword evidence="8 9" id="KW-0472">Membrane</keyword>
<keyword evidence="3 9" id="KW-0813">Transport</keyword>
<dbReference type="AlphaFoldDB" id="A0A9D1J7P4"/>
<comment type="similarity">
    <text evidence="2 10">Belongs to the binding-protein-dependent transport system permease family. MalFG subfamily.</text>
</comment>
<protein>
    <recommendedName>
        <fullName evidence="10">Maltose/maltodextrin transport system permease protein</fullName>
    </recommendedName>
</protein>
<keyword evidence="4 10" id="KW-1003">Cell membrane</keyword>
<dbReference type="Proteomes" id="UP000824200">
    <property type="component" value="Unassembled WGS sequence"/>
</dbReference>
<evidence type="ECO:0000256" key="8">
    <source>
        <dbReference type="ARBA" id="ARBA00023136"/>
    </source>
</evidence>
<evidence type="ECO:0000256" key="3">
    <source>
        <dbReference type="ARBA" id="ARBA00022448"/>
    </source>
</evidence>
<feature type="domain" description="ABC transmembrane type-1" evidence="11">
    <location>
        <begin position="215"/>
        <end position="435"/>
    </location>
</feature>